<organism evidence="1 2">
    <name type="scientific">Aequoribacter fuscus</name>
    <dbReference type="NCBI Taxonomy" id="2518989"/>
    <lineage>
        <taxon>Bacteria</taxon>
        <taxon>Pseudomonadati</taxon>
        <taxon>Pseudomonadota</taxon>
        <taxon>Gammaproteobacteria</taxon>
        <taxon>Cellvibrionales</taxon>
        <taxon>Halieaceae</taxon>
        <taxon>Aequoribacter</taxon>
    </lineage>
</organism>
<name>F3L168_9GAMM</name>
<reference evidence="1 2" key="1">
    <citation type="journal article" date="2011" name="J. Bacteriol.">
        <title>Genome sequence of strain IMCC3088, a proteorhodopsin-containing marine bacterium belonging to the OM60/NOR5 clade.</title>
        <authorList>
            <person name="Jang Y."/>
            <person name="Oh H.M."/>
            <person name="Kang I."/>
            <person name="Lee K."/>
            <person name="Yang S.J."/>
            <person name="Cho J.C."/>
        </authorList>
    </citation>
    <scope>NUCLEOTIDE SEQUENCE [LARGE SCALE GENOMIC DNA]</scope>
    <source>
        <strain evidence="1 2">IMCC3088</strain>
    </source>
</reference>
<keyword evidence="2" id="KW-1185">Reference proteome</keyword>
<comment type="caution">
    <text evidence="1">The sequence shown here is derived from an EMBL/GenBank/DDBJ whole genome shotgun (WGS) entry which is preliminary data.</text>
</comment>
<protein>
    <submittedName>
        <fullName evidence="1">Uncharacterized protein</fullName>
    </submittedName>
</protein>
<accession>F3L168</accession>
<dbReference type="AlphaFoldDB" id="F3L168"/>
<dbReference type="STRING" id="2518989.IMCC3088_1160"/>
<sequence>MVECTWVNAFFKKVLPSLQKQGKIATRAVVWHQSQNSGVIKNHEQY</sequence>
<dbReference type="Proteomes" id="UP000005615">
    <property type="component" value="Unassembled WGS sequence"/>
</dbReference>
<gene>
    <name evidence="1" type="ORF">IMCC3088_1160</name>
</gene>
<proteinExistence type="predicted"/>
<dbReference type="EMBL" id="AEIG01000026">
    <property type="protein sequence ID" value="EGG30013.1"/>
    <property type="molecule type" value="Genomic_DNA"/>
</dbReference>
<evidence type="ECO:0000313" key="1">
    <source>
        <dbReference type="EMBL" id="EGG30013.1"/>
    </source>
</evidence>
<evidence type="ECO:0000313" key="2">
    <source>
        <dbReference type="Proteomes" id="UP000005615"/>
    </source>
</evidence>